<dbReference type="InterPro" id="IPR028250">
    <property type="entry name" value="DsbDN"/>
</dbReference>
<dbReference type="AlphaFoldDB" id="A0A1F7WUB4"/>
<gene>
    <name evidence="10" type="ORF">A2008_12535</name>
</gene>
<reference evidence="10 11" key="1">
    <citation type="journal article" date="2016" name="Nat. Commun.">
        <title>Thousands of microbial genomes shed light on interconnected biogeochemical processes in an aquifer system.</title>
        <authorList>
            <person name="Anantharaman K."/>
            <person name="Brown C.T."/>
            <person name="Hug L.A."/>
            <person name="Sharon I."/>
            <person name="Castelle C.J."/>
            <person name="Probst A.J."/>
            <person name="Thomas B.C."/>
            <person name="Singh A."/>
            <person name="Wilkins M.J."/>
            <person name="Karaoz U."/>
            <person name="Brodie E.L."/>
            <person name="Williams K.H."/>
            <person name="Hubbard S.S."/>
            <person name="Banfield J.F."/>
        </authorList>
    </citation>
    <scope>NUCLEOTIDE SEQUENCE [LARGE SCALE GENOMIC DNA]</scope>
</reference>
<keyword evidence="8" id="KW-0732">Signal</keyword>
<feature type="transmembrane region" description="Helical" evidence="7">
    <location>
        <begin position="321"/>
        <end position="350"/>
    </location>
</feature>
<accession>A0A1F7WUB4</accession>
<name>A0A1F7WUB4_9BACT</name>
<dbReference type="PROSITE" id="PS00194">
    <property type="entry name" value="THIOREDOXIN_1"/>
    <property type="match status" value="1"/>
</dbReference>
<dbReference type="Gene3D" id="2.60.40.1250">
    <property type="entry name" value="Thiol:disulfide interchange protein DsbD, N-terminal domain"/>
    <property type="match status" value="1"/>
</dbReference>
<dbReference type="GO" id="GO:0015035">
    <property type="term" value="F:protein-disulfide reductase activity"/>
    <property type="evidence" value="ECO:0007669"/>
    <property type="project" value="TreeGrafter"/>
</dbReference>
<evidence type="ECO:0000256" key="1">
    <source>
        <dbReference type="ARBA" id="ARBA00004651"/>
    </source>
</evidence>
<feature type="region of interest" description="Disordered" evidence="6">
    <location>
        <begin position="171"/>
        <end position="190"/>
    </location>
</feature>
<organism evidence="10 11">
    <name type="scientific">Candidatus Wallbacteria bacterium GWC2_49_35</name>
    <dbReference type="NCBI Taxonomy" id="1817813"/>
    <lineage>
        <taxon>Bacteria</taxon>
        <taxon>Candidatus Walliibacteriota</taxon>
    </lineage>
</organism>
<keyword evidence="2" id="KW-1003">Cell membrane</keyword>
<dbReference type="GO" id="GO:0005886">
    <property type="term" value="C:plasma membrane"/>
    <property type="evidence" value="ECO:0007669"/>
    <property type="project" value="UniProtKB-SubCell"/>
</dbReference>
<feature type="compositionally biased region" description="Basic and acidic residues" evidence="6">
    <location>
        <begin position="172"/>
        <end position="181"/>
    </location>
</feature>
<dbReference type="Proteomes" id="UP000178735">
    <property type="component" value="Unassembled WGS sequence"/>
</dbReference>
<feature type="domain" description="Thioredoxin" evidence="9">
    <location>
        <begin position="478"/>
        <end position="610"/>
    </location>
</feature>
<evidence type="ECO:0000256" key="3">
    <source>
        <dbReference type="ARBA" id="ARBA00022692"/>
    </source>
</evidence>
<dbReference type="InterPro" id="IPR013766">
    <property type="entry name" value="Thioredoxin_domain"/>
</dbReference>
<feature type="transmembrane region" description="Helical" evidence="7">
    <location>
        <begin position="356"/>
        <end position="377"/>
    </location>
</feature>
<feature type="transmembrane region" description="Helical" evidence="7">
    <location>
        <begin position="281"/>
        <end position="301"/>
    </location>
</feature>
<feature type="transmembrane region" description="Helical" evidence="7">
    <location>
        <begin position="449"/>
        <end position="471"/>
    </location>
</feature>
<dbReference type="InterPro" id="IPR036249">
    <property type="entry name" value="Thioredoxin-like_sf"/>
</dbReference>
<keyword evidence="3 7" id="KW-0812">Transmembrane</keyword>
<dbReference type="Pfam" id="PF13899">
    <property type="entry name" value="Thioredoxin_7"/>
    <property type="match status" value="1"/>
</dbReference>
<dbReference type="PROSITE" id="PS51352">
    <property type="entry name" value="THIOREDOXIN_2"/>
    <property type="match status" value="1"/>
</dbReference>
<keyword evidence="5 7" id="KW-0472">Membrane</keyword>
<dbReference type="PANTHER" id="PTHR32234:SF0">
    <property type="entry name" value="THIOL:DISULFIDE INTERCHANGE PROTEIN DSBD"/>
    <property type="match status" value="1"/>
</dbReference>
<dbReference type="Pfam" id="PF11412">
    <property type="entry name" value="DsbD_N"/>
    <property type="match status" value="1"/>
</dbReference>
<feature type="transmembrane region" description="Helical" evidence="7">
    <location>
        <begin position="415"/>
        <end position="437"/>
    </location>
</feature>
<feature type="signal peptide" evidence="8">
    <location>
        <begin position="1"/>
        <end position="27"/>
    </location>
</feature>
<keyword evidence="4 7" id="KW-1133">Transmembrane helix</keyword>
<dbReference type="GO" id="GO:0045454">
    <property type="term" value="P:cell redox homeostasis"/>
    <property type="evidence" value="ECO:0007669"/>
    <property type="project" value="TreeGrafter"/>
</dbReference>
<proteinExistence type="predicted"/>
<protein>
    <recommendedName>
        <fullName evidence="9">Thioredoxin domain-containing protein</fullName>
    </recommendedName>
</protein>
<dbReference type="SUPFAM" id="SSF52833">
    <property type="entry name" value="Thioredoxin-like"/>
    <property type="match status" value="1"/>
</dbReference>
<dbReference type="GO" id="GO:0017004">
    <property type="term" value="P:cytochrome complex assembly"/>
    <property type="evidence" value="ECO:0007669"/>
    <property type="project" value="InterPro"/>
</dbReference>
<sequence>MFRKKTFTLIPTLIILTILCLSRPCGAGENNVEFSLDAAVITAGAGESAEIVIKTVISKPFHLYAPGDKTGSALSYSVSSPAVESFHASYPAPAVKDYPAMGEKLLLYEGTIFSTLEVKLAANVPEDLKLAVKVKYQACTDTMCTPPAEETIEAALKVTVASGAPAAAPLKVSEKGPDADKSAVSSPESSSSFMNFYKRSVFLAVAMAFLWGLISSLTPCVYPMIPITVAFFGSQTRERSKKKTFALALVFTVGMALSFAALGVIVTLIGVDMGSVMSNAWIVAFVTLLLLFFAGAMFELYEIRMPDSVMSKVGQSEQGYFGAFTMGLTMGLVAAPCVGPFAGSLLIFVSTVNSPAIGFLMLFSYGMGLGMLFLAVAMGANFLPRSGMWMVRLKNFFGLAILWLTLYFMQFVTPAYLMLAAASFYAVVTASILGVFSTVDENTPLANHFAKGAGAVCLALAALFAVMAVLGPGAADTAGLRSFAPGRTETTNADSKDSWIKDYNEGMKQARSEKKPVIIDFYADWCLPCKQIESEIFKNPDFLKAAERFIKIKLDCTDSSGEGASIKNQKYKSPYMPYIIFYDGAGNKTEFEIRGYASLKEVLEILGRIK</sequence>
<evidence type="ECO:0000256" key="5">
    <source>
        <dbReference type="ARBA" id="ARBA00023136"/>
    </source>
</evidence>
<dbReference type="InterPro" id="IPR036929">
    <property type="entry name" value="DsbDN_sf"/>
</dbReference>
<evidence type="ECO:0000313" key="10">
    <source>
        <dbReference type="EMBL" id="OGM06019.1"/>
    </source>
</evidence>
<comment type="subcellular location">
    <subcellularLocation>
        <location evidence="1">Cell membrane</location>
        <topology evidence="1">Multi-pass membrane protein</topology>
    </subcellularLocation>
</comment>
<feature type="chain" id="PRO_5009533591" description="Thioredoxin domain-containing protein" evidence="8">
    <location>
        <begin position="28"/>
        <end position="610"/>
    </location>
</feature>
<dbReference type="InterPro" id="IPR017937">
    <property type="entry name" value="Thioredoxin_CS"/>
</dbReference>
<dbReference type="STRING" id="1817813.A2008_12535"/>
<evidence type="ECO:0000259" key="9">
    <source>
        <dbReference type="PROSITE" id="PS51352"/>
    </source>
</evidence>
<dbReference type="InterPro" id="IPR003834">
    <property type="entry name" value="Cyt_c_assmbl_TM_dom"/>
</dbReference>
<feature type="transmembrane region" description="Helical" evidence="7">
    <location>
        <begin position="389"/>
        <end position="409"/>
    </location>
</feature>
<dbReference type="Pfam" id="PF02683">
    <property type="entry name" value="DsbD_TM"/>
    <property type="match status" value="1"/>
</dbReference>
<evidence type="ECO:0000256" key="7">
    <source>
        <dbReference type="SAM" id="Phobius"/>
    </source>
</evidence>
<dbReference type="Gene3D" id="3.40.30.10">
    <property type="entry name" value="Glutaredoxin"/>
    <property type="match status" value="1"/>
</dbReference>
<feature type="transmembrane region" description="Helical" evidence="7">
    <location>
        <begin position="201"/>
        <end position="233"/>
    </location>
</feature>
<dbReference type="EMBL" id="MGFH01000084">
    <property type="protein sequence ID" value="OGM06019.1"/>
    <property type="molecule type" value="Genomic_DNA"/>
</dbReference>
<comment type="caution">
    <text evidence="10">The sequence shown here is derived from an EMBL/GenBank/DDBJ whole genome shotgun (WGS) entry which is preliminary data.</text>
</comment>
<evidence type="ECO:0000256" key="4">
    <source>
        <dbReference type="ARBA" id="ARBA00022989"/>
    </source>
</evidence>
<dbReference type="PANTHER" id="PTHR32234">
    <property type="entry name" value="THIOL:DISULFIDE INTERCHANGE PROTEIN DSBD"/>
    <property type="match status" value="1"/>
</dbReference>
<evidence type="ECO:0000256" key="6">
    <source>
        <dbReference type="SAM" id="MobiDB-lite"/>
    </source>
</evidence>
<evidence type="ECO:0000256" key="8">
    <source>
        <dbReference type="SAM" id="SignalP"/>
    </source>
</evidence>
<feature type="transmembrane region" description="Helical" evidence="7">
    <location>
        <begin position="245"/>
        <end position="269"/>
    </location>
</feature>
<evidence type="ECO:0000256" key="2">
    <source>
        <dbReference type="ARBA" id="ARBA00022475"/>
    </source>
</evidence>
<evidence type="ECO:0000313" key="11">
    <source>
        <dbReference type="Proteomes" id="UP000178735"/>
    </source>
</evidence>